<reference evidence="2" key="1">
    <citation type="submission" date="2020-08" db="EMBL/GenBank/DDBJ databases">
        <title>Novel species isolated from subtropical streams in China.</title>
        <authorList>
            <person name="Lu H."/>
        </authorList>
    </citation>
    <scope>NUCLEOTIDE SEQUENCE</scope>
    <source>
        <strain evidence="2">CY7W</strain>
    </source>
</reference>
<gene>
    <name evidence="2" type="ORF">H8K47_12090</name>
</gene>
<dbReference type="RefSeq" id="WP_186881669.1">
    <property type="nucleotide sequence ID" value="NZ_JACOGG010000012.1"/>
</dbReference>
<feature type="chain" id="PRO_5037365795" evidence="1">
    <location>
        <begin position="24"/>
        <end position="171"/>
    </location>
</feature>
<accession>A0A923IBC6</accession>
<evidence type="ECO:0000256" key="1">
    <source>
        <dbReference type="SAM" id="SignalP"/>
    </source>
</evidence>
<protein>
    <submittedName>
        <fullName evidence="2">DUF3016 domain-containing protein</fullName>
    </submittedName>
</protein>
<keyword evidence="3" id="KW-1185">Reference proteome</keyword>
<proteinExistence type="predicted"/>
<dbReference type="InterPro" id="IPR021557">
    <property type="entry name" value="DUF3016"/>
</dbReference>
<name>A0A923IBC6_9BURK</name>
<evidence type="ECO:0000313" key="2">
    <source>
        <dbReference type="EMBL" id="MBC3936105.1"/>
    </source>
</evidence>
<organism evidence="2 3">
    <name type="scientific">Undibacterium rugosum</name>
    <dbReference type="NCBI Taxonomy" id="2762291"/>
    <lineage>
        <taxon>Bacteria</taxon>
        <taxon>Pseudomonadati</taxon>
        <taxon>Pseudomonadota</taxon>
        <taxon>Betaproteobacteria</taxon>
        <taxon>Burkholderiales</taxon>
        <taxon>Oxalobacteraceae</taxon>
        <taxon>Undibacterium</taxon>
    </lineage>
</organism>
<dbReference type="EMBL" id="JACOGG010000012">
    <property type="protein sequence ID" value="MBC3936105.1"/>
    <property type="molecule type" value="Genomic_DNA"/>
</dbReference>
<feature type="signal peptide" evidence="1">
    <location>
        <begin position="1"/>
        <end position="23"/>
    </location>
</feature>
<dbReference type="Pfam" id="PF11454">
    <property type="entry name" value="DUF3016"/>
    <property type="match status" value="1"/>
</dbReference>
<keyword evidence="1" id="KW-0732">Signal</keyword>
<sequence length="171" mass="19740">MKKYTFAFLCASALVSVTSLTQAGEVKVTWQDPEKYTDIRPTSETREAFQQRVTKELDAVFQNLAKKLPEGVQWDVTVTDLDLAGDVRPPQGARVNDIRIVKDLYWPRMSLHYKMTDSSGKVLAEAKEDIKDMNFLMNSMIPSGHTSLQYEEKMLTDWFKKQQREQIFPNK</sequence>
<evidence type="ECO:0000313" key="3">
    <source>
        <dbReference type="Proteomes" id="UP000612361"/>
    </source>
</evidence>
<dbReference type="Proteomes" id="UP000612361">
    <property type="component" value="Unassembled WGS sequence"/>
</dbReference>
<comment type="caution">
    <text evidence="2">The sequence shown here is derived from an EMBL/GenBank/DDBJ whole genome shotgun (WGS) entry which is preliminary data.</text>
</comment>
<dbReference type="AlphaFoldDB" id="A0A923IBC6"/>